<keyword evidence="5 10" id="KW-0346">Stress response</keyword>
<dbReference type="HAMAP" id="MF_01151">
    <property type="entry name" value="GrpE"/>
    <property type="match status" value="1"/>
</dbReference>
<comment type="subcellular location">
    <subcellularLocation>
        <location evidence="1 10">Cytoplasm</location>
    </subcellularLocation>
</comment>
<evidence type="ECO:0000256" key="6">
    <source>
        <dbReference type="ARBA" id="ARBA00023186"/>
    </source>
</evidence>
<evidence type="ECO:0000256" key="10">
    <source>
        <dbReference type="HAMAP-Rule" id="MF_01151"/>
    </source>
</evidence>
<protein>
    <recommendedName>
        <fullName evidence="8 10">Protein GrpE</fullName>
    </recommendedName>
    <alternativeName>
        <fullName evidence="9 10">HSP-70 cofactor</fullName>
    </alternativeName>
</protein>
<evidence type="ECO:0000256" key="2">
    <source>
        <dbReference type="ARBA" id="ARBA00009054"/>
    </source>
</evidence>
<dbReference type="Proteomes" id="UP000320806">
    <property type="component" value="Unassembled WGS sequence"/>
</dbReference>
<organism evidence="14 15">
    <name type="scientific">Yimella lutea</name>
    <dbReference type="NCBI Taxonomy" id="587872"/>
    <lineage>
        <taxon>Bacteria</taxon>
        <taxon>Bacillati</taxon>
        <taxon>Actinomycetota</taxon>
        <taxon>Actinomycetes</taxon>
        <taxon>Micrococcales</taxon>
        <taxon>Dermacoccaceae</taxon>
        <taxon>Yimella</taxon>
    </lineage>
</organism>
<evidence type="ECO:0000256" key="12">
    <source>
        <dbReference type="SAM" id="Coils"/>
    </source>
</evidence>
<evidence type="ECO:0000256" key="1">
    <source>
        <dbReference type="ARBA" id="ARBA00004496"/>
    </source>
</evidence>
<dbReference type="GO" id="GO:0006457">
    <property type="term" value="P:protein folding"/>
    <property type="evidence" value="ECO:0007669"/>
    <property type="project" value="InterPro"/>
</dbReference>
<name>A0A542EBB7_9MICO</name>
<comment type="subunit">
    <text evidence="3 10">Homodimer.</text>
</comment>
<dbReference type="GO" id="GO:0005737">
    <property type="term" value="C:cytoplasm"/>
    <property type="evidence" value="ECO:0007669"/>
    <property type="project" value="UniProtKB-SubCell"/>
</dbReference>
<feature type="compositionally biased region" description="Polar residues" evidence="13">
    <location>
        <begin position="1"/>
        <end position="12"/>
    </location>
</feature>
<keyword evidence="4 10" id="KW-0963">Cytoplasm</keyword>
<dbReference type="AlphaFoldDB" id="A0A542EBB7"/>
<comment type="similarity">
    <text evidence="2 10 11">Belongs to the GrpE family.</text>
</comment>
<evidence type="ECO:0000256" key="7">
    <source>
        <dbReference type="ARBA" id="ARBA00053401"/>
    </source>
</evidence>
<feature type="compositionally biased region" description="Basic and acidic residues" evidence="13">
    <location>
        <begin position="18"/>
        <end position="73"/>
    </location>
</feature>
<evidence type="ECO:0000313" key="14">
    <source>
        <dbReference type="EMBL" id="TQJ12648.1"/>
    </source>
</evidence>
<dbReference type="InterPro" id="IPR009012">
    <property type="entry name" value="GrpE_head"/>
</dbReference>
<dbReference type="Pfam" id="PF01025">
    <property type="entry name" value="GrpE"/>
    <property type="match status" value="1"/>
</dbReference>
<dbReference type="InterPro" id="IPR000740">
    <property type="entry name" value="GrpE"/>
</dbReference>
<keyword evidence="12" id="KW-0175">Coiled coil</keyword>
<dbReference type="Gene3D" id="3.90.20.20">
    <property type="match status" value="1"/>
</dbReference>
<dbReference type="PRINTS" id="PR00773">
    <property type="entry name" value="GRPEPROTEIN"/>
</dbReference>
<dbReference type="GO" id="GO:0051087">
    <property type="term" value="F:protein-folding chaperone binding"/>
    <property type="evidence" value="ECO:0007669"/>
    <property type="project" value="InterPro"/>
</dbReference>
<dbReference type="GO" id="GO:0051082">
    <property type="term" value="F:unfolded protein binding"/>
    <property type="evidence" value="ECO:0007669"/>
    <property type="project" value="TreeGrafter"/>
</dbReference>
<dbReference type="GO" id="GO:0000774">
    <property type="term" value="F:adenyl-nucleotide exchange factor activity"/>
    <property type="evidence" value="ECO:0007669"/>
    <property type="project" value="InterPro"/>
</dbReference>
<evidence type="ECO:0000256" key="5">
    <source>
        <dbReference type="ARBA" id="ARBA00023016"/>
    </source>
</evidence>
<evidence type="ECO:0000256" key="4">
    <source>
        <dbReference type="ARBA" id="ARBA00022490"/>
    </source>
</evidence>
<evidence type="ECO:0000256" key="3">
    <source>
        <dbReference type="ARBA" id="ARBA00011738"/>
    </source>
</evidence>
<feature type="compositionally biased region" description="Polar residues" evidence="13">
    <location>
        <begin position="98"/>
        <end position="108"/>
    </location>
</feature>
<evidence type="ECO:0000256" key="13">
    <source>
        <dbReference type="SAM" id="MobiDB-lite"/>
    </source>
</evidence>
<proteinExistence type="inferred from homology"/>
<dbReference type="CDD" id="cd00446">
    <property type="entry name" value="GrpE"/>
    <property type="match status" value="1"/>
</dbReference>
<dbReference type="SUPFAM" id="SSF58014">
    <property type="entry name" value="Coiled-coil domain of nucleotide exchange factor GrpE"/>
    <property type="match status" value="1"/>
</dbReference>
<feature type="region of interest" description="Disordered" evidence="13">
    <location>
        <begin position="1"/>
        <end position="115"/>
    </location>
</feature>
<dbReference type="EMBL" id="VFMO01000001">
    <property type="protein sequence ID" value="TQJ12648.1"/>
    <property type="molecule type" value="Genomic_DNA"/>
</dbReference>
<sequence>MTDDQVGSSQEEPTGPVVRDKRRIDPETGELRGAHPADHEKEDAVSDDSSADKSAEKGSEKGSGNDEFDRIVEAEGGDGAFGGAVGDDLPNTEAINDDPQQTTGSSAGPNDDVHPDTALAAERLADLQRLQAEYVNYKRRVDRDREMAHSATLAGFVESLLPVLDEIHYARQHGDLEEGSPFAKIAAKLDAILGRYGLVSFGEVGDAFDPMHHEALMHIEAEVPEGSEGTTVVQVMQPGYKVGERVVRPARVAVADPQ</sequence>
<keyword evidence="6 10" id="KW-0143">Chaperone</keyword>
<gene>
    <name evidence="10" type="primary">grpE</name>
    <name evidence="14" type="ORF">FB459_0006</name>
</gene>
<dbReference type="GO" id="GO:0042803">
    <property type="term" value="F:protein homodimerization activity"/>
    <property type="evidence" value="ECO:0007669"/>
    <property type="project" value="InterPro"/>
</dbReference>
<evidence type="ECO:0000313" key="15">
    <source>
        <dbReference type="Proteomes" id="UP000320806"/>
    </source>
</evidence>
<reference evidence="14 15" key="1">
    <citation type="submission" date="2019-06" db="EMBL/GenBank/DDBJ databases">
        <title>Sequencing the genomes of 1000 actinobacteria strains.</title>
        <authorList>
            <person name="Klenk H.-P."/>
        </authorList>
    </citation>
    <scope>NUCLEOTIDE SEQUENCE [LARGE SCALE GENOMIC DNA]</scope>
    <source>
        <strain evidence="14 15">DSM 19828</strain>
    </source>
</reference>
<dbReference type="InterPro" id="IPR013805">
    <property type="entry name" value="GrpE_CC"/>
</dbReference>
<dbReference type="PANTHER" id="PTHR21237:SF23">
    <property type="entry name" value="GRPE PROTEIN HOMOLOG, MITOCHONDRIAL"/>
    <property type="match status" value="1"/>
</dbReference>
<comment type="function">
    <text evidence="7 10">Participates actively in the response to hyperosmotic and heat shock by preventing the aggregation of stress-denatured proteins, in association with DnaK and GrpE. It is the nucleotide exchange factor for DnaK and may function as a thermosensor. Unfolded proteins bind initially to DnaJ; upon interaction with the DnaJ-bound protein, DnaK hydrolyzes its bound ATP, resulting in the formation of a stable complex. GrpE releases ADP from DnaK; ATP binding to DnaK triggers the release of the substrate protein, thus completing the reaction cycle. Several rounds of ATP-dependent interactions between DnaJ, DnaK and GrpE are required for fully efficient folding.</text>
</comment>
<feature type="coiled-coil region" evidence="12">
    <location>
        <begin position="120"/>
        <end position="147"/>
    </location>
</feature>
<evidence type="ECO:0000256" key="8">
    <source>
        <dbReference type="ARBA" id="ARBA00072274"/>
    </source>
</evidence>
<dbReference type="RefSeq" id="WP_246092241.1">
    <property type="nucleotide sequence ID" value="NZ_BAABCI010000023.1"/>
</dbReference>
<evidence type="ECO:0000256" key="11">
    <source>
        <dbReference type="RuleBase" id="RU004478"/>
    </source>
</evidence>
<accession>A0A542EBB7</accession>
<keyword evidence="15" id="KW-1185">Reference proteome</keyword>
<dbReference type="FunFam" id="2.30.22.10:FF:000001">
    <property type="entry name" value="Protein GrpE"/>
    <property type="match status" value="1"/>
</dbReference>
<dbReference type="SUPFAM" id="SSF51064">
    <property type="entry name" value="Head domain of nucleotide exchange factor GrpE"/>
    <property type="match status" value="1"/>
</dbReference>
<dbReference type="Gene3D" id="2.30.22.10">
    <property type="entry name" value="Head domain of nucleotide exchange factor GrpE"/>
    <property type="match status" value="1"/>
</dbReference>
<evidence type="ECO:0000256" key="9">
    <source>
        <dbReference type="ARBA" id="ARBA00076414"/>
    </source>
</evidence>
<comment type="caution">
    <text evidence="14">The sequence shown here is derived from an EMBL/GenBank/DDBJ whole genome shotgun (WGS) entry which is preliminary data.</text>
</comment>
<dbReference type="PANTHER" id="PTHR21237">
    <property type="entry name" value="GRPE PROTEIN"/>
    <property type="match status" value="1"/>
</dbReference>